<accession>A0A1V4STS2</accession>
<protein>
    <submittedName>
        <fullName evidence="1">Uncharacterized protein</fullName>
    </submittedName>
</protein>
<reference evidence="1 2" key="1">
    <citation type="submission" date="2016-02" db="EMBL/GenBank/DDBJ databases">
        <title>Genome sequence of Clostridium thermobutyricum DSM 4928.</title>
        <authorList>
            <person name="Poehlein A."/>
            <person name="Daniel R."/>
        </authorList>
    </citation>
    <scope>NUCLEOTIDE SEQUENCE [LARGE SCALE GENOMIC DNA]</scope>
    <source>
        <strain evidence="1 2">DSM 4928</strain>
    </source>
</reference>
<comment type="caution">
    <text evidence="1">The sequence shown here is derived from an EMBL/GenBank/DDBJ whole genome shotgun (WGS) entry which is preliminary data.</text>
</comment>
<dbReference type="RefSeq" id="WP_080023261.1">
    <property type="nucleotide sequence ID" value="NZ_LTAY01000050.1"/>
</dbReference>
<sequence>MTKAFIVDEFCDFLDPTKICDNCGACLNLSKSDLQAIKIEEIAKNIEENELVESDLEDSDFFEDEFNIPNWEELIAKAQKIDPNMDKELIEKSLLEAYSNLNENFKEHLEIPSYTLANEDEVTALGKSAAEEEIIYLEDLNLTEDILESDTEELFPGVRKLKKKNI</sequence>
<dbReference type="OrthoDB" id="1938377at2"/>
<evidence type="ECO:0000313" key="1">
    <source>
        <dbReference type="EMBL" id="OPX47256.1"/>
    </source>
</evidence>
<proteinExistence type="predicted"/>
<dbReference type="EMBL" id="LTAY01000050">
    <property type="protein sequence ID" value="OPX47256.1"/>
    <property type="molecule type" value="Genomic_DNA"/>
</dbReference>
<evidence type="ECO:0000313" key="2">
    <source>
        <dbReference type="Proteomes" id="UP000191448"/>
    </source>
</evidence>
<dbReference type="AlphaFoldDB" id="A0A1V4STS2"/>
<dbReference type="Proteomes" id="UP000191448">
    <property type="component" value="Unassembled WGS sequence"/>
</dbReference>
<gene>
    <name evidence="1" type="ORF">CLTHE_20670</name>
</gene>
<name>A0A1V4STS2_9CLOT</name>
<organism evidence="1 2">
    <name type="scientific">Clostridium thermobutyricum DSM 4928</name>
    <dbReference type="NCBI Taxonomy" id="1121339"/>
    <lineage>
        <taxon>Bacteria</taxon>
        <taxon>Bacillati</taxon>
        <taxon>Bacillota</taxon>
        <taxon>Clostridia</taxon>
        <taxon>Eubacteriales</taxon>
        <taxon>Clostridiaceae</taxon>
        <taxon>Clostridium</taxon>
    </lineage>
</organism>